<protein>
    <recommendedName>
        <fullName evidence="4">YD repeat-containing protein</fullName>
    </recommendedName>
</protein>
<evidence type="ECO:0008006" key="4">
    <source>
        <dbReference type="Google" id="ProtNLM"/>
    </source>
</evidence>
<gene>
    <name evidence="2" type="ORF">ACFFVF_04075</name>
</gene>
<evidence type="ECO:0000256" key="1">
    <source>
        <dbReference type="SAM" id="SignalP"/>
    </source>
</evidence>
<sequence length="247" mass="30166">MKQLTFLFLTLILFSKTTYAQYQELENNENFKKYKSVKIINYYDKNWKSGWTKKIRLNDGRIESISNYLRSRLTVKVIHKYDEKGNLMYKIQDQDTLKYSYIYNDKNQIIEMNNFCKEMYSNFNHQNLPQIIERSCKGGVDSLFGYRYELKYDDKANVIEHKTFSKFEGVFRVETISYKYDTHNNIIELKRSNIPEEKYPRIMIGGRAHHEVEKFRYVFNENNLWTEKYWIVEEKEWLVAKRKFKKK</sequence>
<evidence type="ECO:0000313" key="3">
    <source>
        <dbReference type="Proteomes" id="UP001589607"/>
    </source>
</evidence>
<organism evidence="2 3">
    <name type="scientific">Flavobacterium jumunjinense</name>
    <dbReference type="NCBI Taxonomy" id="998845"/>
    <lineage>
        <taxon>Bacteria</taxon>
        <taxon>Pseudomonadati</taxon>
        <taxon>Bacteroidota</taxon>
        <taxon>Flavobacteriia</taxon>
        <taxon>Flavobacteriales</taxon>
        <taxon>Flavobacteriaceae</taxon>
        <taxon>Flavobacterium</taxon>
    </lineage>
</organism>
<reference evidence="2 3" key="1">
    <citation type="submission" date="2024-09" db="EMBL/GenBank/DDBJ databases">
        <authorList>
            <person name="Sun Q."/>
            <person name="Mori K."/>
        </authorList>
    </citation>
    <scope>NUCLEOTIDE SEQUENCE [LARGE SCALE GENOMIC DNA]</scope>
    <source>
        <strain evidence="2 3">CECT 7955</strain>
    </source>
</reference>
<feature type="signal peptide" evidence="1">
    <location>
        <begin position="1"/>
        <end position="20"/>
    </location>
</feature>
<dbReference type="EMBL" id="JBHMEY010000009">
    <property type="protein sequence ID" value="MFB9095679.1"/>
    <property type="molecule type" value="Genomic_DNA"/>
</dbReference>
<evidence type="ECO:0000313" key="2">
    <source>
        <dbReference type="EMBL" id="MFB9095679.1"/>
    </source>
</evidence>
<keyword evidence="3" id="KW-1185">Reference proteome</keyword>
<proteinExistence type="predicted"/>
<comment type="caution">
    <text evidence="2">The sequence shown here is derived from an EMBL/GenBank/DDBJ whole genome shotgun (WGS) entry which is preliminary data.</text>
</comment>
<dbReference type="RefSeq" id="WP_236455054.1">
    <property type="nucleotide sequence ID" value="NZ_CBCSGE010000004.1"/>
</dbReference>
<dbReference type="Proteomes" id="UP001589607">
    <property type="component" value="Unassembled WGS sequence"/>
</dbReference>
<accession>A0ABV5GJX4</accession>
<keyword evidence="1" id="KW-0732">Signal</keyword>
<name>A0ABV5GJX4_9FLAO</name>
<feature type="chain" id="PRO_5045768938" description="YD repeat-containing protein" evidence="1">
    <location>
        <begin position="21"/>
        <end position="247"/>
    </location>
</feature>